<dbReference type="PANTHER" id="PTHR37743:SF1">
    <property type="entry name" value="ARM REPEAT SUPERFAMILY PROTEIN"/>
    <property type="match status" value="1"/>
</dbReference>
<dbReference type="Gene3D" id="1.25.10.10">
    <property type="entry name" value="Leucine-rich Repeat Variant"/>
    <property type="match status" value="1"/>
</dbReference>
<protein>
    <submittedName>
        <fullName evidence="1">OLC1v1036934C1</fullName>
    </submittedName>
</protein>
<dbReference type="InterPro" id="IPR016024">
    <property type="entry name" value="ARM-type_fold"/>
</dbReference>
<name>A0AAV1CWE3_OLDCO</name>
<organism evidence="1 2">
    <name type="scientific">Oldenlandia corymbosa var. corymbosa</name>
    <dbReference type="NCBI Taxonomy" id="529605"/>
    <lineage>
        <taxon>Eukaryota</taxon>
        <taxon>Viridiplantae</taxon>
        <taxon>Streptophyta</taxon>
        <taxon>Embryophyta</taxon>
        <taxon>Tracheophyta</taxon>
        <taxon>Spermatophyta</taxon>
        <taxon>Magnoliopsida</taxon>
        <taxon>eudicotyledons</taxon>
        <taxon>Gunneridae</taxon>
        <taxon>Pentapetalae</taxon>
        <taxon>asterids</taxon>
        <taxon>lamiids</taxon>
        <taxon>Gentianales</taxon>
        <taxon>Rubiaceae</taxon>
        <taxon>Rubioideae</taxon>
        <taxon>Spermacoceae</taxon>
        <taxon>Hedyotis-Oldenlandia complex</taxon>
        <taxon>Oldenlandia</taxon>
    </lineage>
</organism>
<dbReference type="AlphaFoldDB" id="A0AAV1CWE3"/>
<dbReference type="PANTHER" id="PTHR37743">
    <property type="entry name" value="ARM REPEAT SUPERFAMILY PROTEIN"/>
    <property type="match status" value="1"/>
</dbReference>
<dbReference type="EMBL" id="OX459120">
    <property type="protein sequence ID" value="CAI9100016.1"/>
    <property type="molecule type" value="Genomic_DNA"/>
</dbReference>
<accession>A0AAV1CWE3</accession>
<sequence>MEEENREELIWKSNPFLSSTETNSMLSATLGRVMHTLLTSRPKKLQDAISRLSSPPKIAPLSVSLEQSLWFLHNYVGEAAEKEENLDEVLVPMIEHSLKFRDSQHSSQPLILLNWLFGDDIIFHALARNFADIILRKDDHYMALGWCILARCLVDYETSMSQLITKGIQDKYAALLKILCSCIRQLLTLITRGSIVRDGFELPTRLAVASADFVLSLTVALTRRNIASDISYYKGKPHDLDAQDQAVFFVDAASGVKVKQSGKVSAFLKDMGTKSLLWVHLDDLIALVGRLKAWSRKSRPLHSSGLERVFEWLQGTQAQYACIQDEADMQMIKTGILLLSSCWKHYGMLAHLADNFFRLHYRDLFNEYLSGIEPFTVNHGDEPAAEKDSAIQTIKFFLNCLSLLLGKLDGKKFEEALAEHGTMLSRVLISLFQCADEDVINSAICLFKAAIFRTHVTSSKDYSSNVRELDSVLPMLLHLLDERDGASKAVVKLVADYFSLCSGNHCLRDILKDLFSGNFSQRMNAIDMWQDIAGLLLQFLEDEEPVIQTRASELLPLLDSSLVLPGLVRLSYISNDMVESVASEALLAVLKSHKDEPEVLCLLLDNLSCLCNTSDDIGNAKGPKLDTDKVLKLLPEWSNVEDWNRMINVLFDKLFEEPSNAVVIRSCSYISDQLADAADLVFHRLLQYAAGQKDIEDGALEGKTETCQGNDSLECETSIFSHLCPLLVIRVLPLRVFDDLGSPLMYGENLIRKIKDDAGTFNLDDTECVGSLLMSRALNKFEFEDVRKLAAELCGRIHPHILIPIISSQLEVAAKAEDTMKIRACLFSICTSLLVRRKDSYQHPGMIRIRNTIKTILSWCSIGRDDVLKAQHGCIDCLAWMICSELEASKSDNAIIESSVCTHVLSVLTEDDDSSLSEPGATMQLSYRLCMANVLISACQKIPDSCRKPLARRIVQPVIAASEVTVEPEIRAACNQVLFTVVFHLKSAVRNFAPGILKVALRCLRDDLEQVRVTGAKLLASLMASEETVVERISGGLLEARTLLRSLSTSDSSADVQQLCQKLLSCMTS</sequence>
<keyword evidence="2" id="KW-1185">Reference proteome</keyword>
<evidence type="ECO:0000313" key="2">
    <source>
        <dbReference type="Proteomes" id="UP001161247"/>
    </source>
</evidence>
<gene>
    <name evidence="1" type="ORF">OLC1_LOCUS9938</name>
</gene>
<reference evidence="1" key="1">
    <citation type="submission" date="2023-03" db="EMBL/GenBank/DDBJ databases">
        <authorList>
            <person name="Julca I."/>
        </authorList>
    </citation>
    <scope>NUCLEOTIDE SEQUENCE</scope>
</reference>
<dbReference type="Proteomes" id="UP001161247">
    <property type="component" value="Chromosome 3"/>
</dbReference>
<dbReference type="SUPFAM" id="SSF48371">
    <property type="entry name" value="ARM repeat"/>
    <property type="match status" value="1"/>
</dbReference>
<evidence type="ECO:0000313" key="1">
    <source>
        <dbReference type="EMBL" id="CAI9100016.1"/>
    </source>
</evidence>
<dbReference type="InterPro" id="IPR011989">
    <property type="entry name" value="ARM-like"/>
</dbReference>
<proteinExistence type="predicted"/>